<keyword evidence="3" id="KW-1185">Reference proteome</keyword>
<dbReference type="EMBL" id="JAODBU010000008">
    <property type="protein sequence ID" value="MCT7399190.1"/>
    <property type="molecule type" value="Genomic_DNA"/>
</dbReference>
<sequence length="470" mass="53548">MKKIIFALSTILIVTFCAYTIKCQDVLIKINQLKTYGQDIIVNKIIYDDESKANEEKNQTEKIINMELNNVRIVLMNSDFSSIYHNNIEIKKKEKININYGKDFQNSEIVNEDKIISCGSEYFNGSSIIKISNNKKKIHINSIKRNGKINGYKGDIYLYKTENGIVVVNEVGIEDYVAAVVSSELNNSYPNEALKAQAVCARTYIAKRINNEKYKEYNAFGDDSTAYQVYNIVEPDNKIKDAVAQTKGEVVTYNDNLINTYFFSTSCGYTTDYKIWGTKKQKYLESVHVKQNLEEAETQADFDTYIKKKSKTDLENKYPFYRWNVKMSKSHLRYVVNNYIGYDIGKISKIEINNRGAGGIVSNITVYGKNKQISISNQINIRKALNPYGLGIKLNDGDIRSNMSMLPSSFFSIENIYRNGKWWGIKIYGGGFGHGCGMSQNGCKELALSGYSYEDIIEFFYKKTAIAVIG</sequence>
<reference evidence="2" key="1">
    <citation type="submission" date="2022-09" db="EMBL/GenBank/DDBJ databases">
        <title>Eubacterium sp. LFL-14 isolated from human feces.</title>
        <authorList>
            <person name="Liu F."/>
        </authorList>
    </citation>
    <scope>NUCLEOTIDE SEQUENCE</scope>
    <source>
        <strain evidence="2">LFL-14</strain>
    </source>
</reference>
<dbReference type="Proteomes" id="UP001431199">
    <property type="component" value="Unassembled WGS sequence"/>
</dbReference>
<evidence type="ECO:0000259" key="1">
    <source>
        <dbReference type="Pfam" id="PF08486"/>
    </source>
</evidence>
<feature type="domain" description="Sporulation stage II protein D amidase enhancer LytB N-terminal" evidence="1">
    <location>
        <begin position="162"/>
        <end position="253"/>
    </location>
</feature>
<evidence type="ECO:0000313" key="2">
    <source>
        <dbReference type="EMBL" id="MCT7399190.1"/>
    </source>
</evidence>
<evidence type="ECO:0000313" key="3">
    <source>
        <dbReference type="Proteomes" id="UP001431199"/>
    </source>
</evidence>
<gene>
    <name evidence="2" type="ORF">N5B56_08880</name>
</gene>
<name>A0ABT2M102_9FIRM</name>
<protein>
    <submittedName>
        <fullName evidence="2">SpoIID/LytB domain-containing protein</fullName>
    </submittedName>
</protein>
<dbReference type="InterPro" id="IPR013486">
    <property type="entry name" value="SpoIID/LytB"/>
</dbReference>
<dbReference type="InterPro" id="IPR013693">
    <property type="entry name" value="SpoIID/LytB_N"/>
</dbReference>
<organism evidence="2 3">
    <name type="scientific">Eubacterium album</name>
    <dbReference type="NCBI Taxonomy" id="2978477"/>
    <lineage>
        <taxon>Bacteria</taxon>
        <taxon>Bacillati</taxon>
        <taxon>Bacillota</taxon>
        <taxon>Clostridia</taxon>
        <taxon>Eubacteriales</taxon>
        <taxon>Eubacteriaceae</taxon>
        <taxon>Eubacterium</taxon>
    </lineage>
</organism>
<dbReference type="NCBIfam" id="TIGR02669">
    <property type="entry name" value="SpoIID_LytB"/>
    <property type="match status" value="1"/>
</dbReference>
<dbReference type="Pfam" id="PF08486">
    <property type="entry name" value="SpoIID"/>
    <property type="match status" value="1"/>
</dbReference>
<dbReference type="RefSeq" id="WP_260978763.1">
    <property type="nucleotide sequence ID" value="NZ_JAODBU010000008.1"/>
</dbReference>
<accession>A0ABT2M102</accession>
<comment type="caution">
    <text evidence="2">The sequence shown here is derived from an EMBL/GenBank/DDBJ whole genome shotgun (WGS) entry which is preliminary data.</text>
</comment>
<proteinExistence type="predicted"/>